<keyword evidence="2" id="KW-0378">Hydrolase</keyword>
<dbReference type="Pfam" id="PF13472">
    <property type="entry name" value="Lipase_GDSL_2"/>
    <property type="match status" value="1"/>
</dbReference>
<dbReference type="SUPFAM" id="SSF52266">
    <property type="entry name" value="SGNH hydrolase"/>
    <property type="match status" value="1"/>
</dbReference>
<protein>
    <submittedName>
        <fullName evidence="2">SGNH/GDSL hydrolase family protein</fullName>
    </submittedName>
</protein>
<organism evidence="2">
    <name type="scientific">Faucicola osloensis</name>
    <name type="common">Moraxella osloensis</name>
    <dbReference type="NCBI Taxonomy" id="34062"/>
    <lineage>
        <taxon>Bacteria</taxon>
        <taxon>Pseudomonadati</taxon>
        <taxon>Pseudomonadota</taxon>
        <taxon>Gammaproteobacteria</taxon>
        <taxon>Moraxellales</taxon>
        <taxon>Moraxellaceae</taxon>
        <taxon>Faucicola</taxon>
    </lineage>
</organism>
<sequence>MYQSVKPPVKPPVEQSTWFFYSNYRYTIIKKALLKRKVMQQHINGLSYKDMLISPIYYYQGKQVRRQTIVLPTPLSERKGVVDFNKIDNAASDSSLTVLLVGDSAAAGVGVESQEAALMGQLIKNLSSNEIIVKRYCHLQWQMAAVSGFTSFDVLRQLYVLASEKIDIVIINVGVNDVVRNTRPRDWQAHIEAIIEIAGRKFTAKYVIFVGLPPMQKMPALPSPLNQLIGKKASLLDKRLYQLILNYQNTNNQLDTQIHYLAVSFAEQDDSKNLFAKDGFHPRAITYALWGTQLADFISQAISTKP</sequence>
<dbReference type="Gene3D" id="3.40.50.1110">
    <property type="entry name" value="SGNH hydrolase"/>
    <property type="match status" value="1"/>
</dbReference>
<dbReference type="InterPro" id="IPR051532">
    <property type="entry name" value="Ester_Hydrolysis_Enzymes"/>
</dbReference>
<accession>A0AAD0ADV7</accession>
<dbReference type="GO" id="GO:0004622">
    <property type="term" value="F:phosphatidylcholine lysophospholipase activity"/>
    <property type="evidence" value="ECO:0007669"/>
    <property type="project" value="TreeGrafter"/>
</dbReference>
<evidence type="ECO:0000313" key="2">
    <source>
        <dbReference type="EMBL" id="ATQ83063.1"/>
    </source>
</evidence>
<dbReference type="AlphaFoldDB" id="A0AAD0ADV7"/>
<dbReference type="CDD" id="cd01836">
    <property type="entry name" value="FeeA_FeeB_like"/>
    <property type="match status" value="1"/>
</dbReference>
<dbReference type="PANTHER" id="PTHR30383:SF5">
    <property type="entry name" value="SGNH HYDROLASE-TYPE ESTERASE DOMAIN-CONTAINING PROTEIN"/>
    <property type="match status" value="1"/>
</dbReference>
<evidence type="ECO:0000259" key="1">
    <source>
        <dbReference type="Pfam" id="PF13472"/>
    </source>
</evidence>
<dbReference type="EMBL" id="CP024176">
    <property type="protein sequence ID" value="ATQ83063.1"/>
    <property type="molecule type" value="Genomic_DNA"/>
</dbReference>
<reference evidence="2" key="1">
    <citation type="submission" date="2017-11" db="EMBL/GenBank/DDBJ databases">
        <title>Complete Genome Sequence from Moraxella oslensis YHS isolated from human skin.</title>
        <authorList>
            <person name="Lee K."/>
            <person name="Lim J.Y."/>
            <person name="Hwang I."/>
        </authorList>
    </citation>
    <scope>NUCLEOTIDE SEQUENCE</scope>
    <source>
        <strain evidence="2">YHS</strain>
    </source>
</reference>
<proteinExistence type="predicted"/>
<feature type="domain" description="SGNH hydrolase-type esterase" evidence="1">
    <location>
        <begin position="101"/>
        <end position="288"/>
    </location>
</feature>
<dbReference type="InterPro" id="IPR036514">
    <property type="entry name" value="SGNH_hydro_sf"/>
</dbReference>
<gene>
    <name evidence="2" type="ORF">YHS_04055</name>
</gene>
<dbReference type="PANTHER" id="PTHR30383">
    <property type="entry name" value="THIOESTERASE 1/PROTEASE 1/LYSOPHOSPHOLIPASE L1"/>
    <property type="match status" value="1"/>
</dbReference>
<name>A0AAD0ADV7_FAUOS</name>
<dbReference type="InterPro" id="IPR013830">
    <property type="entry name" value="SGNH_hydro"/>
</dbReference>